<gene>
    <name evidence="2" type="ORF">Dform_01926</name>
</gene>
<evidence type="ECO:0000313" key="2">
    <source>
        <dbReference type="EMBL" id="APV45241.1"/>
    </source>
</evidence>
<proteinExistence type="predicted"/>
<feature type="region of interest" description="Disordered" evidence="1">
    <location>
        <begin position="12"/>
        <end position="32"/>
    </location>
</feature>
<dbReference type="Proteomes" id="UP000185934">
    <property type="component" value="Chromosome"/>
</dbReference>
<accession>A0A1P8F9U5</accession>
<dbReference type="EMBL" id="CP018258">
    <property type="protein sequence ID" value="APV45241.1"/>
    <property type="molecule type" value="Genomic_DNA"/>
</dbReference>
<feature type="region of interest" description="Disordered" evidence="1">
    <location>
        <begin position="58"/>
        <end position="84"/>
    </location>
</feature>
<evidence type="ECO:0000313" key="3">
    <source>
        <dbReference type="Proteomes" id="UP000185934"/>
    </source>
</evidence>
<protein>
    <submittedName>
        <fullName evidence="2">Uncharacterized protein</fullName>
    </submittedName>
</protein>
<feature type="compositionally biased region" description="Basic and acidic residues" evidence="1">
    <location>
        <begin position="133"/>
        <end position="152"/>
    </location>
</feature>
<keyword evidence="3" id="KW-1185">Reference proteome</keyword>
<reference evidence="3" key="1">
    <citation type="submission" date="2016-11" db="EMBL/GenBank/DDBJ databases">
        <title>Dehalogenimonas formicexedens sp. nov., a chlorinated alkane respiring bacterium isolated from contaminated groundwater.</title>
        <authorList>
            <person name="Key T.A."/>
            <person name="Bowman K.S."/>
            <person name="Lee I."/>
            <person name="Chun J."/>
            <person name="Albuquerque L."/>
            <person name="da Costa M.S."/>
            <person name="Rainey F.A."/>
            <person name="Moe W.M."/>
        </authorList>
    </citation>
    <scope>NUCLEOTIDE SEQUENCE [LARGE SCALE GENOMIC DNA]</scope>
    <source>
        <strain evidence="3">NSZ-14</strain>
    </source>
</reference>
<sequence length="152" mass="16309">MPDIMSRAIIQSGGGGGYIEGGRVKNPPLQCSDSQTVAAGLQTSADPSLRQNNERCVRGWNGGGRVKNPPLQCPGAKPGQPVSRPAQIPVFAKITRGAFDDEPGEGGLKTRPYDTGRKPGAPGVLWRSRRRRDSGLRRNDKRHLKDETGRAG</sequence>
<dbReference type="AlphaFoldDB" id="A0A1P8F9U5"/>
<dbReference type="KEGG" id="dfo:Dform_01926"/>
<organism evidence="2 3">
    <name type="scientific">Dehalogenimonas formicexedens</name>
    <dbReference type="NCBI Taxonomy" id="1839801"/>
    <lineage>
        <taxon>Bacteria</taxon>
        <taxon>Bacillati</taxon>
        <taxon>Chloroflexota</taxon>
        <taxon>Dehalococcoidia</taxon>
        <taxon>Dehalococcoidales</taxon>
        <taxon>Dehalococcoidaceae</taxon>
        <taxon>Dehalogenimonas</taxon>
    </lineage>
</organism>
<feature type="region of interest" description="Disordered" evidence="1">
    <location>
        <begin position="96"/>
        <end position="152"/>
    </location>
</feature>
<name>A0A1P8F9U5_9CHLR</name>
<evidence type="ECO:0000256" key="1">
    <source>
        <dbReference type="SAM" id="MobiDB-lite"/>
    </source>
</evidence>